<evidence type="ECO:0000256" key="2">
    <source>
        <dbReference type="ARBA" id="ARBA00022692"/>
    </source>
</evidence>
<dbReference type="AlphaFoldDB" id="A0AAN7VZY4"/>
<feature type="transmembrane region" description="Helical" evidence="7">
    <location>
        <begin position="175"/>
        <end position="197"/>
    </location>
</feature>
<feature type="region of interest" description="Disordered" evidence="6">
    <location>
        <begin position="57"/>
        <end position="86"/>
    </location>
</feature>
<feature type="region of interest" description="Disordered" evidence="6">
    <location>
        <begin position="495"/>
        <end position="516"/>
    </location>
</feature>
<organism evidence="9 10">
    <name type="scientific">Arxiozyma heterogenica</name>
    <dbReference type="NCBI Taxonomy" id="278026"/>
    <lineage>
        <taxon>Eukaryota</taxon>
        <taxon>Fungi</taxon>
        <taxon>Dikarya</taxon>
        <taxon>Ascomycota</taxon>
        <taxon>Saccharomycotina</taxon>
        <taxon>Saccharomycetes</taxon>
        <taxon>Saccharomycetales</taxon>
        <taxon>Saccharomycetaceae</taxon>
        <taxon>Arxiozyma</taxon>
    </lineage>
</organism>
<evidence type="ECO:0000256" key="7">
    <source>
        <dbReference type="SAM" id="Phobius"/>
    </source>
</evidence>
<keyword evidence="4 7" id="KW-0472">Membrane</keyword>
<name>A0AAN7VZY4_9SACH</name>
<evidence type="ECO:0000313" key="10">
    <source>
        <dbReference type="Proteomes" id="UP001306508"/>
    </source>
</evidence>
<evidence type="ECO:0000259" key="8">
    <source>
        <dbReference type="Pfam" id="PF06398"/>
    </source>
</evidence>
<gene>
    <name evidence="9" type="ORF">RI543_004124</name>
</gene>
<feature type="transmembrane region" description="Helical" evidence="7">
    <location>
        <begin position="255"/>
        <end position="273"/>
    </location>
</feature>
<comment type="caution">
    <text evidence="9">The sequence shown here is derived from an EMBL/GenBank/DDBJ whole genome shotgun (WGS) entry which is preliminary data.</text>
</comment>
<reference evidence="10" key="1">
    <citation type="submission" date="2023-07" db="EMBL/GenBank/DDBJ databases">
        <title>A draft genome of Kazachstania heterogenica Y-27499.</title>
        <authorList>
            <person name="Donic C."/>
            <person name="Kralova J.S."/>
            <person name="Fidel L."/>
            <person name="Ben-Dor S."/>
            <person name="Jung S."/>
        </authorList>
    </citation>
    <scope>NUCLEOTIDE SEQUENCE [LARGE SCALE GENOMIC DNA]</scope>
    <source>
        <strain evidence="10">Y27499</strain>
    </source>
</reference>
<keyword evidence="2 7" id="KW-0812">Transmembrane</keyword>
<feature type="region of interest" description="Disordered" evidence="6">
    <location>
        <begin position="529"/>
        <end position="559"/>
    </location>
</feature>
<feature type="compositionally biased region" description="Polar residues" evidence="6">
    <location>
        <begin position="76"/>
        <end position="86"/>
    </location>
</feature>
<evidence type="ECO:0000256" key="4">
    <source>
        <dbReference type="ARBA" id="ARBA00023136"/>
    </source>
</evidence>
<feature type="compositionally biased region" description="Low complexity" evidence="6">
    <location>
        <begin position="57"/>
        <end position="75"/>
    </location>
</feature>
<keyword evidence="3 7" id="KW-1133">Transmembrane helix</keyword>
<dbReference type="InterPro" id="IPR052816">
    <property type="entry name" value="Peroxisomal_Membrane_PEX28-32"/>
</dbReference>
<evidence type="ECO:0000256" key="6">
    <source>
        <dbReference type="SAM" id="MobiDB-lite"/>
    </source>
</evidence>
<feature type="compositionally biased region" description="Low complexity" evidence="6">
    <location>
        <begin position="539"/>
        <end position="553"/>
    </location>
</feature>
<dbReference type="PANTHER" id="PTHR28304:SF2">
    <property type="entry name" value="PEROXISOMAL MEMBRANE PROTEIN PEX29"/>
    <property type="match status" value="1"/>
</dbReference>
<keyword evidence="10" id="KW-1185">Reference proteome</keyword>
<proteinExistence type="predicted"/>
<dbReference type="EMBL" id="JAWIZZ010000053">
    <property type="protein sequence ID" value="KAK5778459.1"/>
    <property type="molecule type" value="Genomic_DNA"/>
</dbReference>
<dbReference type="InterPro" id="IPR010482">
    <property type="entry name" value="TECPR1-like_DysF"/>
</dbReference>
<evidence type="ECO:0000313" key="9">
    <source>
        <dbReference type="EMBL" id="KAK5778459.1"/>
    </source>
</evidence>
<evidence type="ECO:0000256" key="1">
    <source>
        <dbReference type="ARBA" id="ARBA00004585"/>
    </source>
</evidence>
<dbReference type="Pfam" id="PF06398">
    <property type="entry name" value="Pex24p"/>
    <property type="match status" value="1"/>
</dbReference>
<dbReference type="GO" id="GO:0005778">
    <property type="term" value="C:peroxisomal membrane"/>
    <property type="evidence" value="ECO:0007669"/>
    <property type="project" value="UniProtKB-SubCell"/>
</dbReference>
<keyword evidence="5" id="KW-0576">Peroxisome</keyword>
<dbReference type="GO" id="GO:0007031">
    <property type="term" value="P:peroxisome organization"/>
    <property type="evidence" value="ECO:0007669"/>
    <property type="project" value="TreeGrafter"/>
</dbReference>
<sequence>MDVVTNLWKGDDSKKISVKEEANQDSRNVLNEMNMYSAAKVEGKNNNNINLNISHKASNINSSSDSRSNRSHLSSQGKSNSNHVDKVSSIQQMMTDTLVEKIIKMALPPSSMAMKDQIATRMVSAKNRPSLSVQLLSKNFIAMNSRLALPFMIIDSVIDFINWENIPMTLSIMCLYTLCILNPLISLTCGPLCYILFQIMVPHYMNVHLPNPTDSVNCLLEVNRSPAQGPPLKDPILPEPVPEFSQEFVMNLQDLQNHVLIYVVAYDFIYFIMKKFVFFINEQMSTAWFIILLGVTIFNYLFIDMIWSLIPIKLLLILLGWSLIILLYPKNRDNFMQKLLSEETRVSWLQITNQYEHKINEQLRFVEARENRVVNIFEIQVYKNEHKEWTSIGYYNDHYTLFSPLRLKEEKIEPLCVKDIDEIEPPRGWSWINDGSWELDLSPEIWVRENFINNVRIDSSTKWVYDKVEDFTEVSKWYRRRMWVRNVIREITTTASKTNSQGNNKDEKAYDNPTDFDEMTDTVITETNTGDIHTNRGKNNINNNEYEYDNNNHINKDDFDRDTSREEIEEVRNPVREDRSSSHISIRGIARKSLTGAKVRSFITPTTSSSSTNSRSTEINTSSLSLFTTSSDVQKIKSNDSYLDKVK</sequence>
<evidence type="ECO:0000256" key="3">
    <source>
        <dbReference type="ARBA" id="ARBA00022989"/>
    </source>
</evidence>
<feature type="transmembrane region" description="Helical" evidence="7">
    <location>
        <begin position="309"/>
        <end position="328"/>
    </location>
</feature>
<feature type="domain" description="TECPR1-like DysF" evidence="8">
    <location>
        <begin position="131"/>
        <end position="485"/>
    </location>
</feature>
<feature type="transmembrane region" description="Helical" evidence="7">
    <location>
        <begin position="285"/>
        <end position="303"/>
    </location>
</feature>
<dbReference type="PANTHER" id="PTHR28304">
    <property type="entry name" value="PEROXISOMAL MEMBRANE PROTEIN PEX29"/>
    <property type="match status" value="1"/>
</dbReference>
<protein>
    <recommendedName>
        <fullName evidence="8">TECPR1-like DysF domain-containing protein</fullName>
    </recommendedName>
</protein>
<accession>A0AAN7VZY4</accession>
<evidence type="ECO:0000256" key="5">
    <source>
        <dbReference type="ARBA" id="ARBA00023140"/>
    </source>
</evidence>
<dbReference type="Proteomes" id="UP001306508">
    <property type="component" value="Unassembled WGS sequence"/>
</dbReference>
<comment type="subcellular location">
    <subcellularLocation>
        <location evidence="1">Peroxisome membrane</location>
        <topology evidence="1">Multi-pass membrane protein</topology>
    </subcellularLocation>
</comment>